<dbReference type="GO" id="GO:0045329">
    <property type="term" value="P:carnitine biosynthetic process"/>
    <property type="evidence" value="ECO:0007669"/>
    <property type="project" value="TreeGrafter"/>
</dbReference>
<evidence type="ECO:0000256" key="4">
    <source>
        <dbReference type="ARBA" id="ARBA00022723"/>
    </source>
</evidence>
<dbReference type="Pfam" id="PF02668">
    <property type="entry name" value="TauD"/>
    <property type="match status" value="1"/>
</dbReference>
<evidence type="ECO:0000256" key="5">
    <source>
        <dbReference type="ARBA" id="ARBA00022964"/>
    </source>
</evidence>
<evidence type="ECO:0000313" key="10">
    <source>
        <dbReference type="EMBL" id="KWA54151.1"/>
    </source>
</evidence>
<gene>
    <name evidence="10" type="ORF">WT44_29325</name>
</gene>
<dbReference type="InterPro" id="IPR050411">
    <property type="entry name" value="AlphaKG_dependent_hydroxylases"/>
</dbReference>
<proteinExistence type="inferred from homology"/>
<evidence type="ECO:0000313" key="11">
    <source>
        <dbReference type="Proteomes" id="UP000068603"/>
    </source>
</evidence>
<feature type="domain" description="Gamma-butyrobetaine hydroxylase-like N-terminal" evidence="9">
    <location>
        <begin position="28"/>
        <end position="103"/>
    </location>
</feature>
<protein>
    <submittedName>
        <fullName evidence="10">Gamma-butyrobetaine dioxygenase</fullName>
    </submittedName>
</protein>
<comment type="similarity">
    <text evidence="3">Belongs to the gamma-BBH/TMLD family.</text>
</comment>
<dbReference type="InterPro" id="IPR042098">
    <property type="entry name" value="TauD-like_sf"/>
</dbReference>
<dbReference type="InterPro" id="IPR038492">
    <property type="entry name" value="GBBH-like_N_sf"/>
</dbReference>
<dbReference type="PANTHER" id="PTHR10696">
    <property type="entry name" value="GAMMA-BUTYROBETAINE HYDROXYLASE-RELATED"/>
    <property type="match status" value="1"/>
</dbReference>
<dbReference type="CDD" id="cd00250">
    <property type="entry name" value="CAS_like"/>
    <property type="match status" value="1"/>
</dbReference>
<accession>A0A107AKN0</accession>
<dbReference type="Proteomes" id="UP000068603">
    <property type="component" value="Unassembled WGS sequence"/>
</dbReference>
<evidence type="ECO:0000256" key="2">
    <source>
        <dbReference type="ARBA" id="ARBA00001961"/>
    </source>
</evidence>
<evidence type="ECO:0000256" key="1">
    <source>
        <dbReference type="ARBA" id="ARBA00001954"/>
    </source>
</evidence>
<evidence type="ECO:0000256" key="3">
    <source>
        <dbReference type="ARBA" id="ARBA00008654"/>
    </source>
</evidence>
<keyword evidence="4" id="KW-0479">Metal-binding</keyword>
<dbReference type="Pfam" id="PF06155">
    <property type="entry name" value="GBBH-like_N"/>
    <property type="match status" value="1"/>
</dbReference>
<organism evidence="10">
    <name type="scientific">Burkholderia stagnalis</name>
    <dbReference type="NCBI Taxonomy" id="1503054"/>
    <lineage>
        <taxon>Bacteria</taxon>
        <taxon>Pseudomonadati</taxon>
        <taxon>Pseudomonadota</taxon>
        <taxon>Betaproteobacteria</taxon>
        <taxon>Burkholderiales</taxon>
        <taxon>Burkholderiaceae</taxon>
        <taxon>Burkholderia</taxon>
        <taxon>Burkholderia cepacia complex</taxon>
    </lineage>
</organism>
<dbReference type="STRING" id="1503054.WT74_30165"/>
<reference evidence="10 11" key="1">
    <citation type="submission" date="2015-11" db="EMBL/GenBank/DDBJ databases">
        <title>Expanding the genomic diversity of Burkholderia species for the development of highly accurate diagnostics.</title>
        <authorList>
            <person name="Sahl J."/>
            <person name="Keim P."/>
            <person name="Wagner D."/>
        </authorList>
    </citation>
    <scope>NUCLEOTIDE SEQUENCE [LARGE SCALE GENOMIC DNA]</scope>
    <source>
        <strain evidence="10 11">MSMB1960WGS</strain>
    </source>
</reference>
<dbReference type="PANTHER" id="PTHR10696:SF25">
    <property type="entry name" value="OXIDOREDUCTASE AIM17-RELATED"/>
    <property type="match status" value="1"/>
</dbReference>
<dbReference type="FunFam" id="3.60.130.10:FF:000001">
    <property type="entry name" value="Trimethyllysine dioxygenase, mitochondrial"/>
    <property type="match status" value="1"/>
</dbReference>
<dbReference type="AlphaFoldDB" id="A0A107AKN0"/>
<evidence type="ECO:0000259" key="8">
    <source>
        <dbReference type="Pfam" id="PF02668"/>
    </source>
</evidence>
<sequence length="396" mass="44338">MQAAAGQLRIEDWRTFSTDVTIAAATAGDGVLDVTWSDGRRSPFHFDWLRDTCPCARCVHAQTREQVFEIVDAPAALAVRSVQVDRDGALQIEWRDGHRSAWSPGWLRAHAYDDMSRAERHAAQGHHVWRGDDPEALAVFAWRDVMHDDAALLAWLAALRRTGLTLVEGVPPERGRVDGVARRVGLIRESNFGVLFDVESKPRPDSNAYTSINLPPHTDLPTRELQPGVQFLHCLANDATGGDSIFIDGFALADALRAESPDDFAQLATTPFEFWNKSAASDYRCAAPVIGLNARGDVIEVRHANFLRGPLDAPAASMPAIYRAYRRFLALAREPRFRVQRRLRAGDMWAFDNRRVLHARTEFDPSTGRRHLQGCYVDRDELLSRWRVLSRTAAPA</sequence>
<dbReference type="FunFam" id="3.30.2020.30:FF:000002">
    <property type="entry name" value="Putative gamma-butyrobetaine dioxygenase"/>
    <property type="match status" value="1"/>
</dbReference>
<comment type="caution">
    <text evidence="10">The sequence shown here is derived from an EMBL/GenBank/DDBJ whole genome shotgun (WGS) entry which is preliminary data.</text>
</comment>
<dbReference type="Gene3D" id="3.60.130.10">
    <property type="entry name" value="Clavaminate synthase-like"/>
    <property type="match status" value="1"/>
</dbReference>
<evidence type="ECO:0000256" key="6">
    <source>
        <dbReference type="ARBA" id="ARBA00023002"/>
    </source>
</evidence>
<evidence type="ECO:0000256" key="7">
    <source>
        <dbReference type="ARBA" id="ARBA00023004"/>
    </source>
</evidence>
<keyword evidence="6" id="KW-0560">Oxidoreductase</keyword>
<keyword evidence="5 10" id="KW-0223">Dioxygenase</keyword>
<dbReference type="GO" id="GO:0046872">
    <property type="term" value="F:metal ion binding"/>
    <property type="evidence" value="ECO:0007669"/>
    <property type="project" value="UniProtKB-KW"/>
</dbReference>
<comment type="cofactor">
    <cofactor evidence="1">
        <name>Fe(2+)</name>
        <dbReference type="ChEBI" id="CHEBI:29033"/>
    </cofactor>
</comment>
<dbReference type="InterPro" id="IPR003819">
    <property type="entry name" value="TauD/TfdA-like"/>
</dbReference>
<feature type="domain" description="TauD/TfdA-like" evidence="8">
    <location>
        <begin position="140"/>
        <end position="376"/>
    </location>
</feature>
<comment type="cofactor">
    <cofactor evidence="2">
        <name>L-ascorbate</name>
        <dbReference type="ChEBI" id="CHEBI:38290"/>
    </cofactor>
</comment>
<dbReference type="RefSeq" id="WP_060148659.1">
    <property type="nucleotide sequence ID" value="NZ_LPGD01000022.1"/>
</dbReference>
<dbReference type="SUPFAM" id="SSF51197">
    <property type="entry name" value="Clavaminate synthase-like"/>
    <property type="match status" value="1"/>
</dbReference>
<evidence type="ECO:0000259" key="9">
    <source>
        <dbReference type="Pfam" id="PF06155"/>
    </source>
</evidence>
<dbReference type="GO" id="GO:0016706">
    <property type="term" value="F:2-oxoglutarate-dependent dioxygenase activity"/>
    <property type="evidence" value="ECO:0007669"/>
    <property type="project" value="UniProtKB-ARBA"/>
</dbReference>
<dbReference type="InterPro" id="IPR010376">
    <property type="entry name" value="GBBH-like_N"/>
</dbReference>
<name>A0A107AKN0_9BURK</name>
<dbReference type="EMBL" id="LPHB01000079">
    <property type="protein sequence ID" value="KWA54151.1"/>
    <property type="molecule type" value="Genomic_DNA"/>
</dbReference>
<keyword evidence="7" id="KW-0408">Iron</keyword>
<dbReference type="Gene3D" id="3.30.2020.30">
    <property type="match status" value="1"/>
</dbReference>